<gene>
    <name evidence="1" type="ORF">EDS130_LOCUS33087</name>
</gene>
<evidence type="ECO:0008006" key="3">
    <source>
        <dbReference type="Google" id="ProtNLM"/>
    </source>
</evidence>
<accession>A0A815H4W6</accession>
<evidence type="ECO:0000313" key="1">
    <source>
        <dbReference type="EMBL" id="CAF1347532.1"/>
    </source>
</evidence>
<dbReference type="AlphaFoldDB" id="A0A815H4W6"/>
<sequence>MCQAKRRRIEKDSKEVRIVPTRFDDFSNEIICEVFEYLDAYNVYTSFLNLNTRFQNLVLYSTFPLRIDIFLVSNRSFHRYYTQFLLQHLHRIHSLCLLNSFPMALTILLLQNTSKFTRLRYLLLDQMELVYLENLLLALTTIPSLYSLNTIYNGPDSGKSNIYDLIFRLPTLKYCKMTFKTGFDADLPPAANNSFSPIKYLYLKGECKLNILSSILSYTSQLRYLSVDTLDADARGPSEILSVASNNYLLRASISLGKIQPEQLLSFMSRHFTHLNMLHLSKSANNLDVYQWKALILSHTSHLRIVISCN</sequence>
<organism evidence="1 2">
    <name type="scientific">Adineta ricciae</name>
    <name type="common">Rotifer</name>
    <dbReference type="NCBI Taxonomy" id="249248"/>
    <lineage>
        <taxon>Eukaryota</taxon>
        <taxon>Metazoa</taxon>
        <taxon>Spiralia</taxon>
        <taxon>Gnathifera</taxon>
        <taxon>Rotifera</taxon>
        <taxon>Eurotatoria</taxon>
        <taxon>Bdelloidea</taxon>
        <taxon>Adinetida</taxon>
        <taxon>Adinetidae</taxon>
        <taxon>Adineta</taxon>
    </lineage>
</organism>
<name>A0A815H4W6_ADIRI</name>
<reference evidence="1" key="1">
    <citation type="submission" date="2021-02" db="EMBL/GenBank/DDBJ databases">
        <authorList>
            <person name="Nowell W R."/>
        </authorList>
    </citation>
    <scope>NUCLEOTIDE SEQUENCE</scope>
</reference>
<proteinExistence type="predicted"/>
<dbReference type="EMBL" id="CAJNOJ010000260">
    <property type="protein sequence ID" value="CAF1347532.1"/>
    <property type="molecule type" value="Genomic_DNA"/>
</dbReference>
<comment type="caution">
    <text evidence="1">The sequence shown here is derived from an EMBL/GenBank/DDBJ whole genome shotgun (WGS) entry which is preliminary data.</text>
</comment>
<protein>
    <recommendedName>
        <fullName evidence="3">F-box domain-containing protein</fullName>
    </recommendedName>
</protein>
<dbReference type="Proteomes" id="UP000663852">
    <property type="component" value="Unassembled WGS sequence"/>
</dbReference>
<evidence type="ECO:0000313" key="2">
    <source>
        <dbReference type="Proteomes" id="UP000663852"/>
    </source>
</evidence>
<dbReference type="OrthoDB" id="10048236at2759"/>